<dbReference type="EMBL" id="JARIHO010000044">
    <property type="protein sequence ID" value="KAJ7325552.1"/>
    <property type="molecule type" value="Genomic_DNA"/>
</dbReference>
<dbReference type="InterPro" id="IPR014752">
    <property type="entry name" value="Arrestin-like_C"/>
</dbReference>
<sequence length="416" mass="45990">MTTVSESVLACSLVLPPYSLPPPVPSYSPEPAHDEERVDHTPRAHAHPTGVYMKKCGSDTVALTEQDPRAELPTYGRHASINGFVTLENRETVSEIVLKIKGKMDVMISEGGSLTTRLVNDNYTLWSSEKSRTTACPSAVPFSVVLPTKFQDYDGLSHPLPPSFEIPFSTVRGLFFKSSYILSVTITRTMNRKFRFLTKSKTIPIHFNYSPRAQPWRPIHPSPNFLVDVKIMPEEFRQVSWQLLPQPKSTVLPIDLHLFLPVVQIFGLADTITFHVQLAGPVSSLVEFVPESDGSGKSTIVGSLVRQIVVELNGRLATRNFVIGHATMSPRPPGATAMFDAHGASLDWDGEVRCKADTTVGTFDVGCVRVQDFLLIELKPLSAATCSEFVTLRYSHPIKLVTESWVDSSLSRDDPS</sequence>
<feature type="compositionally biased region" description="Basic and acidic residues" evidence="1">
    <location>
        <begin position="31"/>
        <end position="42"/>
    </location>
</feature>
<feature type="region of interest" description="Disordered" evidence="1">
    <location>
        <begin position="22"/>
        <end position="51"/>
    </location>
</feature>
<evidence type="ECO:0000313" key="3">
    <source>
        <dbReference type="Proteomes" id="UP001218218"/>
    </source>
</evidence>
<dbReference type="AlphaFoldDB" id="A0AAD6ZJ09"/>
<reference evidence="2" key="1">
    <citation type="submission" date="2023-03" db="EMBL/GenBank/DDBJ databases">
        <title>Massive genome expansion in bonnet fungi (Mycena s.s.) driven by repeated elements and novel gene families across ecological guilds.</title>
        <authorList>
            <consortium name="Lawrence Berkeley National Laboratory"/>
            <person name="Harder C.B."/>
            <person name="Miyauchi S."/>
            <person name="Viragh M."/>
            <person name="Kuo A."/>
            <person name="Thoen E."/>
            <person name="Andreopoulos B."/>
            <person name="Lu D."/>
            <person name="Skrede I."/>
            <person name="Drula E."/>
            <person name="Henrissat B."/>
            <person name="Morin E."/>
            <person name="Kohler A."/>
            <person name="Barry K."/>
            <person name="LaButti K."/>
            <person name="Morin E."/>
            <person name="Salamov A."/>
            <person name="Lipzen A."/>
            <person name="Mereny Z."/>
            <person name="Hegedus B."/>
            <person name="Baldrian P."/>
            <person name="Stursova M."/>
            <person name="Weitz H."/>
            <person name="Taylor A."/>
            <person name="Grigoriev I.V."/>
            <person name="Nagy L.G."/>
            <person name="Martin F."/>
            <person name="Kauserud H."/>
        </authorList>
    </citation>
    <scope>NUCLEOTIDE SEQUENCE</scope>
    <source>
        <strain evidence="2">CBHHK002</strain>
    </source>
</reference>
<evidence type="ECO:0000313" key="2">
    <source>
        <dbReference type="EMBL" id="KAJ7325552.1"/>
    </source>
</evidence>
<name>A0AAD6ZJ09_9AGAR</name>
<organism evidence="2 3">
    <name type="scientific">Mycena albidolilacea</name>
    <dbReference type="NCBI Taxonomy" id="1033008"/>
    <lineage>
        <taxon>Eukaryota</taxon>
        <taxon>Fungi</taxon>
        <taxon>Dikarya</taxon>
        <taxon>Basidiomycota</taxon>
        <taxon>Agaricomycotina</taxon>
        <taxon>Agaricomycetes</taxon>
        <taxon>Agaricomycetidae</taxon>
        <taxon>Agaricales</taxon>
        <taxon>Marasmiineae</taxon>
        <taxon>Mycenaceae</taxon>
        <taxon>Mycena</taxon>
    </lineage>
</organism>
<accession>A0AAD6ZJ09</accession>
<proteinExistence type="predicted"/>
<gene>
    <name evidence="2" type="ORF">DFH08DRAFT_345124</name>
</gene>
<keyword evidence="3" id="KW-1185">Reference proteome</keyword>
<comment type="caution">
    <text evidence="2">The sequence shown here is derived from an EMBL/GenBank/DDBJ whole genome shotgun (WGS) entry which is preliminary data.</text>
</comment>
<evidence type="ECO:0000256" key="1">
    <source>
        <dbReference type="SAM" id="MobiDB-lite"/>
    </source>
</evidence>
<protein>
    <submittedName>
        <fullName evidence="2">Uncharacterized protein</fullName>
    </submittedName>
</protein>
<dbReference type="Proteomes" id="UP001218218">
    <property type="component" value="Unassembled WGS sequence"/>
</dbReference>
<dbReference type="Gene3D" id="2.60.40.640">
    <property type="match status" value="1"/>
</dbReference>